<dbReference type="Proteomes" id="UP000182034">
    <property type="component" value="Unassembled WGS sequence"/>
</dbReference>
<dbReference type="STRING" id="1612149.SAMN05216324_10395"/>
<proteinExistence type="predicted"/>
<evidence type="ECO:0000313" key="2">
    <source>
        <dbReference type="Proteomes" id="UP000182034"/>
    </source>
</evidence>
<dbReference type="AlphaFoldDB" id="A0A1K2IIG0"/>
<keyword evidence="2" id="KW-1185">Reference proteome</keyword>
<evidence type="ECO:0000313" key="1">
    <source>
        <dbReference type="EMBL" id="SFZ92058.1"/>
    </source>
</evidence>
<name>A0A1K2IIG0_9FLAO</name>
<protein>
    <submittedName>
        <fullName evidence="1">Uncharacterized protein</fullName>
    </submittedName>
</protein>
<dbReference type="EMBL" id="FPKW01000003">
    <property type="protein sequence ID" value="SFZ92058.1"/>
    <property type="molecule type" value="Genomic_DNA"/>
</dbReference>
<gene>
    <name evidence="1" type="ORF">SAMN05216324_10395</name>
</gene>
<organism evidence="1 2">
    <name type="scientific">Chryseobacterium limigenitum</name>
    <dbReference type="NCBI Taxonomy" id="1612149"/>
    <lineage>
        <taxon>Bacteria</taxon>
        <taxon>Pseudomonadati</taxon>
        <taxon>Bacteroidota</taxon>
        <taxon>Flavobacteriia</taxon>
        <taxon>Flavobacteriales</taxon>
        <taxon>Weeksellaceae</taxon>
        <taxon>Chryseobacterium group</taxon>
        <taxon>Chryseobacterium</taxon>
    </lineage>
</organism>
<accession>A0A1K2IIG0</accession>
<reference evidence="2" key="1">
    <citation type="submission" date="2016-10" db="EMBL/GenBank/DDBJ databases">
        <authorList>
            <person name="Varghese N."/>
            <person name="Submissions S."/>
        </authorList>
    </citation>
    <scope>NUCLEOTIDE SEQUENCE [LARGE SCALE GENOMIC DNA]</scope>
    <source>
        <strain evidence="2">SUR2</strain>
    </source>
</reference>
<sequence length="36" mass="4233">MKKINQNPKIDNSSLTIDDSQSTNYYYLRAIIIHSF</sequence>